<reference evidence="1" key="1">
    <citation type="submission" date="2023-04" db="EMBL/GenBank/DDBJ databases">
        <title>Ambrosiozyma monospora NBRC 10751.</title>
        <authorList>
            <person name="Ichikawa N."/>
            <person name="Sato H."/>
            <person name="Tonouchi N."/>
        </authorList>
    </citation>
    <scope>NUCLEOTIDE SEQUENCE</scope>
    <source>
        <strain evidence="1">NBRC 10751</strain>
    </source>
</reference>
<proteinExistence type="predicted"/>
<evidence type="ECO:0000313" key="2">
    <source>
        <dbReference type="Proteomes" id="UP001165064"/>
    </source>
</evidence>
<dbReference type="EMBL" id="BSXS01000585">
    <property type="protein sequence ID" value="GME73065.1"/>
    <property type="molecule type" value="Genomic_DNA"/>
</dbReference>
<gene>
    <name evidence="1" type="ORF">Amon02_000124500</name>
</gene>
<dbReference type="Proteomes" id="UP001165064">
    <property type="component" value="Unassembled WGS sequence"/>
</dbReference>
<evidence type="ECO:0000313" key="1">
    <source>
        <dbReference type="EMBL" id="GME73065.1"/>
    </source>
</evidence>
<name>A0ACB5SU57_AMBMO</name>
<protein>
    <submittedName>
        <fullName evidence="1">Unnamed protein product</fullName>
    </submittedName>
</protein>
<keyword evidence="2" id="KW-1185">Reference proteome</keyword>
<organism evidence="1 2">
    <name type="scientific">Ambrosiozyma monospora</name>
    <name type="common">Yeast</name>
    <name type="synonym">Endomycopsis monosporus</name>
    <dbReference type="NCBI Taxonomy" id="43982"/>
    <lineage>
        <taxon>Eukaryota</taxon>
        <taxon>Fungi</taxon>
        <taxon>Dikarya</taxon>
        <taxon>Ascomycota</taxon>
        <taxon>Saccharomycotina</taxon>
        <taxon>Pichiomycetes</taxon>
        <taxon>Pichiales</taxon>
        <taxon>Pichiaceae</taxon>
        <taxon>Ambrosiozyma</taxon>
    </lineage>
</organism>
<sequence>MTEMRLRPQLDDTVATDNVGNNNEVDSAGYDPDDFDDFGEPINQGDLSEPNNNNIIQIQASDSDNDDDGEGHGGHINVDDTADLGDFLPEEEQEDESQHDDSQQQQPHQGTYIFIGDVTVSLTINHHHHPP</sequence>
<accession>A0ACB5SU57</accession>
<comment type="caution">
    <text evidence="1">The sequence shown here is derived from an EMBL/GenBank/DDBJ whole genome shotgun (WGS) entry which is preliminary data.</text>
</comment>